<feature type="domain" description="D-isomer specific 2-hydroxyacid dehydrogenase NAD-binding" evidence="5">
    <location>
        <begin position="193"/>
        <end position="355"/>
    </location>
</feature>
<evidence type="ECO:0000313" key="7">
    <source>
        <dbReference type="Proteomes" id="UP001521116"/>
    </source>
</evidence>
<feature type="domain" description="D-isomer specific 2-hydroxyacid dehydrogenase catalytic" evidence="4">
    <location>
        <begin position="110"/>
        <end position="383"/>
    </location>
</feature>
<protein>
    <recommendedName>
        <fullName evidence="8">Glyoxylate reductase</fullName>
    </recommendedName>
</protein>
<dbReference type="InterPro" id="IPR006140">
    <property type="entry name" value="D-isomer_DH_NAD-bd"/>
</dbReference>
<evidence type="ECO:0008006" key="8">
    <source>
        <dbReference type="Google" id="ProtNLM"/>
    </source>
</evidence>
<dbReference type="Pfam" id="PF00389">
    <property type="entry name" value="2-Hacid_dh"/>
    <property type="match status" value="1"/>
</dbReference>
<feature type="compositionally biased region" description="Pro residues" evidence="3">
    <location>
        <begin position="10"/>
        <end position="20"/>
    </location>
</feature>
<dbReference type="PANTHER" id="PTHR10996">
    <property type="entry name" value="2-HYDROXYACID DEHYDROGENASE-RELATED"/>
    <property type="match status" value="1"/>
</dbReference>
<dbReference type="SUPFAM" id="SSF52283">
    <property type="entry name" value="Formate/glycerate dehydrogenase catalytic domain-like"/>
    <property type="match status" value="1"/>
</dbReference>
<feature type="region of interest" description="Disordered" evidence="3">
    <location>
        <begin position="1"/>
        <end position="54"/>
    </location>
</feature>
<evidence type="ECO:0000256" key="2">
    <source>
        <dbReference type="RuleBase" id="RU003719"/>
    </source>
</evidence>
<name>A0ABR3SXP5_9PEZI</name>
<keyword evidence="1 2" id="KW-0560">Oxidoreductase</keyword>
<organism evidence="6 7">
    <name type="scientific">Neofusicoccum ribis</name>
    <dbReference type="NCBI Taxonomy" id="45134"/>
    <lineage>
        <taxon>Eukaryota</taxon>
        <taxon>Fungi</taxon>
        <taxon>Dikarya</taxon>
        <taxon>Ascomycota</taxon>
        <taxon>Pezizomycotina</taxon>
        <taxon>Dothideomycetes</taxon>
        <taxon>Dothideomycetes incertae sedis</taxon>
        <taxon>Botryosphaeriales</taxon>
        <taxon>Botryosphaeriaceae</taxon>
        <taxon>Neofusicoccum</taxon>
    </lineage>
</organism>
<comment type="caution">
    <text evidence="6">The sequence shown here is derived from an EMBL/GenBank/DDBJ whole genome shotgun (WGS) entry which is preliminary data.</text>
</comment>
<gene>
    <name evidence="6" type="ORF">SLS56_004324</name>
</gene>
<accession>A0ABR3SXP5</accession>
<dbReference type="Gene3D" id="3.40.50.720">
    <property type="entry name" value="NAD(P)-binding Rossmann-like Domain"/>
    <property type="match status" value="2"/>
</dbReference>
<evidence type="ECO:0000259" key="5">
    <source>
        <dbReference type="Pfam" id="PF02826"/>
    </source>
</evidence>
<keyword evidence="7" id="KW-1185">Reference proteome</keyword>
<evidence type="ECO:0000256" key="1">
    <source>
        <dbReference type="ARBA" id="ARBA00023002"/>
    </source>
</evidence>
<evidence type="ECO:0000256" key="3">
    <source>
        <dbReference type="SAM" id="MobiDB-lite"/>
    </source>
</evidence>
<dbReference type="Pfam" id="PF02826">
    <property type="entry name" value="2-Hacid_dh_C"/>
    <property type="match status" value="1"/>
</dbReference>
<evidence type="ECO:0000259" key="4">
    <source>
        <dbReference type="Pfam" id="PF00389"/>
    </source>
</evidence>
<sequence>MSTPSASSTPQPPASPPSQPPSSTSTPPHPQPLDPKPSILLITPRTGTPEPDLPAATWTRLNALFTIHRYTGAATLPAFLAALSTPPLSTAPLRAIVRTGWLKSGPYASTRFFDASVVPHLPRTVELVTCSGHGHDAADVAGLRRRGVAYANTPDTCTEAVANAALYLVLGSFRYFTFAERCARGIPGDEFHWQRSRELGLKAEEPAGRVLGVVGMGDIGVAIARKAAAGLGMRVHYHNRRRSEEGERVLGPLGGAVWHETLEGLLEVADCVCLAAPLTDATRHMLNRRTLALTKASGVRVVNIARGGLIDEEALLEAMESGRVVGVGLDVHANEPGVNPKLRDNWMTTLLPHIGVCSNTTWREFDRVTFQNLEEWFYGDKSKVPVVN</sequence>
<dbReference type="PANTHER" id="PTHR10996:SF281">
    <property type="entry name" value="D-ISOMER SPECIFIC 2-HYDROXYACID DEHYDROGENASE NAD-BINDING DOMAIN-CONTAINING PROTEIN-RELATED"/>
    <property type="match status" value="1"/>
</dbReference>
<comment type="similarity">
    <text evidence="2">Belongs to the D-isomer specific 2-hydroxyacid dehydrogenase family.</text>
</comment>
<dbReference type="InterPro" id="IPR006139">
    <property type="entry name" value="D-isomer_2_OHA_DH_cat_dom"/>
</dbReference>
<dbReference type="EMBL" id="JAJVDC020000038">
    <property type="protein sequence ID" value="KAL1631803.1"/>
    <property type="molecule type" value="Genomic_DNA"/>
</dbReference>
<dbReference type="CDD" id="cd12168">
    <property type="entry name" value="Mand_dh_like"/>
    <property type="match status" value="1"/>
</dbReference>
<dbReference type="InterPro" id="IPR050223">
    <property type="entry name" value="D-isomer_2-hydroxyacid_DH"/>
</dbReference>
<reference evidence="6 7" key="1">
    <citation type="submission" date="2024-02" db="EMBL/GenBank/DDBJ databases">
        <title>De novo assembly and annotation of 12 fungi associated with fruit tree decline syndrome in Ontario, Canada.</title>
        <authorList>
            <person name="Sulman M."/>
            <person name="Ellouze W."/>
            <person name="Ilyukhin E."/>
        </authorList>
    </citation>
    <scope>NUCLEOTIDE SEQUENCE [LARGE SCALE GENOMIC DNA]</scope>
    <source>
        <strain evidence="6 7">M1-105</strain>
    </source>
</reference>
<evidence type="ECO:0000313" key="6">
    <source>
        <dbReference type="EMBL" id="KAL1631803.1"/>
    </source>
</evidence>
<dbReference type="InterPro" id="IPR036291">
    <property type="entry name" value="NAD(P)-bd_dom_sf"/>
</dbReference>
<proteinExistence type="inferred from homology"/>
<dbReference type="Proteomes" id="UP001521116">
    <property type="component" value="Unassembled WGS sequence"/>
</dbReference>
<dbReference type="SUPFAM" id="SSF51735">
    <property type="entry name" value="NAD(P)-binding Rossmann-fold domains"/>
    <property type="match status" value="1"/>
</dbReference>